<comment type="caution">
    <text evidence="2">The sequence shown here is derived from an EMBL/GenBank/DDBJ whole genome shotgun (WGS) entry which is preliminary data.</text>
</comment>
<name>A0A9N7YX23_PLEPL</name>
<accession>A0A9N7YX23</accession>
<sequence>MESIVVGLDTGEIWRDRGGSAVEKEEGLPTPGAALCLESGYGSTSASSSRLSHLSDSLLQRHRQVESKFEGETTGALALCRLQEVEREDEEGKGKKKREENGGGEGTVERIEE</sequence>
<evidence type="ECO:0000313" key="2">
    <source>
        <dbReference type="EMBL" id="CAB1441033.1"/>
    </source>
</evidence>
<dbReference type="EMBL" id="CADEAL010002557">
    <property type="protein sequence ID" value="CAB1441033.1"/>
    <property type="molecule type" value="Genomic_DNA"/>
</dbReference>
<feature type="compositionally biased region" description="Basic and acidic residues" evidence="1">
    <location>
        <begin position="90"/>
        <end position="113"/>
    </location>
</feature>
<proteinExistence type="predicted"/>
<evidence type="ECO:0000256" key="1">
    <source>
        <dbReference type="SAM" id="MobiDB-lite"/>
    </source>
</evidence>
<protein>
    <submittedName>
        <fullName evidence="2">Uncharacterized protein</fullName>
    </submittedName>
</protein>
<dbReference type="Proteomes" id="UP001153269">
    <property type="component" value="Unassembled WGS sequence"/>
</dbReference>
<feature type="region of interest" description="Disordered" evidence="1">
    <location>
        <begin position="81"/>
        <end position="113"/>
    </location>
</feature>
<gene>
    <name evidence="2" type="ORF">PLEPLA_LOCUS28823</name>
</gene>
<organism evidence="2 3">
    <name type="scientific">Pleuronectes platessa</name>
    <name type="common">European plaice</name>
    <dbReference type="NCBI Taxonomy" id="8262"/>
    <lineage>
        <taxon>Eukaryota</taxon>
        <taxon>Metazoa</taxon>
        <taxon>Chordata</taxon>
        <taxon>Craniata</taxon>
        <taxon>Vertebrata</taxon>
        <taxon>Euteleostomi</taxon>
        <taxon>Actinopterygii</taxon>
        <taxon>Neopterygii</taxon>
        <taxon>Teleostei</taxon>
        <taxon>Neoteleostei</taxon>
        <taxon>Acanthomorphata</taxon>
        <taxon>Carangaria</taxon>
        <taxon>Pleuronectiformes</taxon>
        <taxon>Pleuronectoidei</taxon>
        <taxon>Pleuronectidae</taxon>
        <taxon>Pleuronectes</taxon>
    </lineage>
</organism>
<dbReference type="AlphaFoldDB" id="A0A9N7YX23"/>
<reference evidence="2" key="1">
    <citation type="submission" date="2020-03" db="EMBL/GenBank/DDBJ databases">
        <authorList>
            <person name="Weist P."/>
        </authorList>
    </citation>
    <scope>NUCLEOTIDE SEQUENCE</scope>
</reference>
<keyword evidence="3" id="KW-1185">Reference proteome</keyword>
<evidence type="ECO:0000313" key="3">
    <source>
        <dbReference type="Proteomes" id="UP001153269"/>
    </source>
</evidence>